<dbReference type="SMART" id="SM00100">
    <property type="entry name" value="cNMP"/>
    <property type="match status" value="2"/>
</dbReference>
<dbReference type="InterPro" id="IPR000595">
    <property type="entry name" value="cNMP-bd_dom"/>
</dbReference>
<dbReference type="KEGG" id="pbk:Back11_43180"/>
<dbReference type="PANTHER" id="PTHR23011">
    <property type="entry name" value="CYCLIC NUCLEOTIDE-BINDING DOMAIN CONTAINING PROTEIN"/>
    <property type="match status" value="1"/>
</dbReference>
<protein>
    <submittedName>
        <fullName evidence="2">Uncharacterized protein</fullName>
    </submittedName>
</protein>
<keyword evidence="3" id="KW-1185">Reference proteome</keyword>
<dbReference type="Proteomes" id="UP000275368">
    <property type="component" value="Chromosome"/>
</dbReference>
<reference evidence="2 3" key="1">
    <citation type="submission" date="2018-11" db="EMBL/GenBank/DDBJ databases">
        <title>Complete genome sequence of Paenibacillus baekrokdamisoli strain KCTC 33723.</title>
        <authorList>
            <person name="Kang S.W."/>
            <person name="Lee K.C."/>
            <person name="Kim K.K."/>
            <person name="Kim J.S."/>
            <person name="Kim D.S."/>
            <person name="Ko S.H."/>
            <person name="Yang S.H."/>
            <person name="Lee J.S."/>
        </authorList>
    </citation>
    <scope>NUCLEOTIDE SEQUENCE [LARGE SCALE GENOMIC DNA]</scope>
    <source>
        <strain evidence="2 3">KCTC 33723</strain>
    </source>
</reference>
<name>A0A3G9JDB1_9BACL</name>
<organism evidence="2 3">
    <name type="scientific">Paenibacillus baekrokdamisoli</name>
    <dbReference type="NCBI Taxonomy" id="1712516"/>
    <lineage>
        <taxon>Bacteria</taxon>
        <taxon>Bacillati</taxon>
        <taxon>Bacillota</taxon>
        <taxon>Bacilli</taxon>
        <taxon>Bacillales</taxon>
        <taxon>Paenibacillaceae</taxon>
        <taxon>Paenibacillus</taxon>
    </lineage>
</organism>
<evidence type="ECO:0000313" key="2">
    <source>
        <dbReference type="EMBL" id="BBH22973.1"/>
    </source>
</evidence>
<gene>
    <name evidence="2" type="ORF">Back11_43180</name>
</gene>
<dbReference type="CDD" id="cd00038">
    <property type="entry name" value="CAP_ED"/>
    <property type="match status" value="2"/>
</dbReference>
<keyword evidence="1" id="KW-0010">Activator</keyword>
<dbReference type="Pfam" id="PF00027">
    <property type="entry name" value="cNMP_binding"/>
    <property type="match status" value="2"/>
</dbReference>
<proteinExistence type="predicted"/>
<dbReference type="InterPro" id="IPR018488">
    <property type="entry name" value="cNMP-bd_CS"/>
</dbReference>
<dbReference type="RefSeq" id="WP_164522921.1">
    <property type="nucleotide sequence ID" value="NZ_AP019308.1"/>
</dbReference>
<dbReference type="GO" id="GO:0008233">
    <property type="term" value="F:peptidase activity"/>
    <property type="evidence" value="ECO:0007669"/>
    <property type="project" value="InterPro"/>
</dbReference>
<dbReference type="Gene3D" id="2.60.120.10">
    <property type="entry name" value="Jelly Rolls"/>
    <property type="match status" value="2"/>
</dbReference>
<evidence type="ECO:0000313" key="3">
    <source>
        <dbReference type="Proteomes" id="UP000275368"/>
    </source>
</evidence>
<dbReference type="SUPFAM" id="SSF51206">
    <property type="entry name" value="cAMP-binding domain-like"/>
    <property type="match status" value="2"/>
</dbReference>
<dbReference type="EMBL" id="AP019308">
    <property type="protein sequence ID" value="BBH22973.1"/>
    <property type="molecule type" value="Genomic_DNA"/>
</dbReference>
<dbReference type="PANTHER" id="PTHR23011:SF28">
    <property type="entry name" value="CYCLIC NUCLEOTIDE-BINDING DOMAIN CONTAINING PROTEIN"/>
    <property type="match status" value="1"/>
</dbReference>
<dbReference type="InterPro" id="IPR014710">
    <property type="entry name" value="RmlC-like_jellyroll"/>
</dbReference>
<dbReference type="InterPro" id="IPR026898">
    <property type="entry name" value="PrsW"/>
</dbReference>
<dbReference type="InterPro" id="IPR018490">
    <property type="entry name" value="cNMP-bd_dom_sf"/>
</dbReference>
<sequence>MKPSISELRGYLDSLSFFSNLPYEEVNFVHSAMEFVVHEQQDFIIQKGEQGDACYFIYDGHVEIVSQDLIGLETVLAQLGVGRIFGEVTLHRDTIRKTSVRAKSKVQLLKINHISFDKMSTISPHFFNQLVDFSLNRQKTTFIRLASIFARLPEDIIESLAQQSSYQQLPENKTIIKEGDYGHNFYMVISGNLQVSRNDIVVESLQKGDFFGEYGLLRSQQEPLTIRNLGRCELLVLPRESFHKVLENQTMLRTQFEEIIKIRNNETYHNDKNNIIPHSEMPLIEGGKKRKHWIITIAGTIFYSILAYACIKFENDILLVLAIIIGSFVGPIAFVNYVHVKNILGNQPYIIMLLFSLTALVGIPLAYQLEGLDYLTSNNTYASSLITALIEEPSKLLLVIWLIKRKRTRFLMDSVVYGAAAGMGFAAFECIIYGLNNMHDPGQALSVILFRALLTPFGHGTWTAIATAGIWQLYLNKRFLLCSVLIIIAIELHMVWNLQLISSKFHILQMLAVGVISLFLLRTIIRKGISDERKSIVFLNPELLKVQGSFTYMKCNNCLSELPFGSHYCPRCAQAMRVKE</sequence>
<evidence type="ECO:0000256" key="1">
    <source>
        <dbReference type="ARBA" id="ARBA00023159"/>
    </source>
</evidence>
<dbReference type="PROSITE" id="PS50042">
    <property type="entry name" value="CNMP_BINDING_3"/>
    <property type="match status" value="2"/>
</dbReference>
<dbReference type="AlphaFoldDB" id="A0A3G9JDB1"/>
<dbReference type="Pfam" id="PF13367">
    <property type="entry name" value="PrsW-protease"/>
    <property type="match status" value="1"/>
</dbReference>
<dbReference type="PROSITE" id="PS00888">
    <property type="entry name" value="CNMP_BINDING_1"/>
    <property type="match status" value="1"/>
</dbReference>
<accession>A0A3G9JDB1</accession>